<protein>
    <submittedName>
        <fullName evidence="1">Uncharacterized protein</fullName>
    </submittedName>
</protein>
<keyword evidence="2" id="KW-1185">Reference proteome</keyword>
<dbReference type="AlphaFoldDB" id="A0A4D4KKP2"/>
<dbReference type="EMBL" id="BJHW01000001">
    <property type="protein sequence ID" value="GDY49525.1"/>
    <property type="molecule type" value="Genomic_DNA"/>
</dbReference>
<gene>
    <name evidence="1" type="ORF">SVIO_001480</name>
</gene>
<organism evidence="1 2">
    <name type="scientific">Streptomyces violaceusniger</name>
    <dbReference type="NCBI Taxonomy" id="68280"/>
    <lineage>
        <taxon>Bacteria</taxon>
        <taxon>Bacillati</taxon>
        <taxon>Actinomycetota</taxon>
        <taxon>Actinomycetes</taxon>
        <taxon>Kitasatosporales</taxon>
        <taxon>Streptomycetaceae</taxon>
        <taxon>Streptomyces</taxon>
        <taxon>Streptomyces violaceusniger group</taxon>
    </lineage>
</organism>
<evidence type="ECO:0000313" key="2">
    <source>
        <dbReference type="Proteomes" id="UP000301309"/>
    </source>
</evidence>
<proteinExistence type="predicted"/>
<sequence>MAITQAMWTHGHAVQTENPSWAVRRTGNAGHIARTGEQGWCHFAIPTPVIVSDRRLRIDSALLRFFTGEQATIDAVHIWDGDNRIAIHENLSLRGANRVERFQVPDQPEIRWGVGVSVHLAFGVDSPGAWADFNSAGADFF</sequence>
<name>A0A4D4KKP2_STRVO</name>
<comment type="caution">
    <text evidence="1">The sequence shown here is derived from an EMBL/GenBank/DDBJ whole genome shotgun (WGS) entry which is preliminary data.</text>
</comment>
<dbReference type="Pfam" id="PF20328">
    <property type="entry name" value="DUF6623"/>
    <property type="match status" value="1"/>
</dbReference>
<evidence type="ECO:0000313" key="1">
    <source>
        <dbReference type="EMBL" id="GDY49525.1"/>
    </source>
</evidence>
<dbReference type="InterPro" id="IPR046731">
    <property type="entry name" value="DUF6623"/>
</dbReference>
<reference evidence="1 2" key="1">
    <citation type="journal article" date="2020" name="Int. J. Syst. Evol. Microbiol.">
        <title>Reclassification of Streptomyces castelarensis and Streptomyces sporoclivatus as later heterotypic synonyms of Streptomyces antimycoticus.</title>
        <authorList>
            <person name="Komaki H."/>
            <person name="Tamura T."/>
        </authorList>
    </citation>
    <scope>NUCLEOTIDE SEQUENCE [LARGE SCALE GENOMIC DNA]</scope>
    <source>
        <strain evidence="1 2">NBRC 13459</strain>
    </source>
</reference>
<accession>A0A4D4KKP2</accession>
<dbReference type="Proteomes" id="UP000301309">
    <property type="component" value="Unassembled WGS sequence"/>
</dbReference>